<evidence type="ECO:0000313" key="1">
    <source>
        <dbReference type="EMBL" id="QZE15117.1"/>
    </source>
</evidence>
<dbReference type="EMBL" id="CP081303">
    <property type="protein sequence ID" value="QZE15117.1"/>
    <property type="molecule type" value="Genomic_DNA"/>
</dbReference>
<name>A0AC61NQ36_9BACT</name>
<dbReference type="Proteomes" id="UP000826212">
    <property type="component" value="Chromosome"/>
</dbReference>
<sequence length="373" mass="43310">MKNFISGKLLNQGTYNSFQPEKIDKEWILDDMQLIQLLSEADRELGKLDSFSDFIPDIDLFIRMHVVKEATQSSRIEGTRTNIEEAFKEIDEINDERRHDWEEVQNYVTALNQAIDRLDTLPFSTRLIKETHETLLQGVRGKHKLPGKFRTSQNWIGGASLKDATFISPSFDTVNELMSDIEKFAHNDMIPCPDLIKIAIIHYQFETIHPFLDGNGRVGRLLITLYLVEKGLLKRPVLYLSDYFEKHRMLYYDNLTRVRRDNDLNQWLKFFLVGIIETAKNSSTTFDKIIKLKNRIDEKVLSLPRSKVIYKITNKLFSNPVVNFEMISEISGVSAPTAYKIIKDLIGAGIIKELENNGKSKLYRFDEYLSLFE</sequence>
<organism evidence="1 2">
    <name type="scientific">Halosquirtibacter laminarini</name>
    <dbReference type="NCBI Taxonomy" id="3374600"/>
    <lineage>
        <taxon>Bacteria</taxon>
        <taxon>Pseudomonadati</taxon>
        <taxon>Bacteroidota</taxon>
        <taxon>Bacteroidia</taxon>
        <taxon>Marinilabiliales</taxon>
        <taxon>Prolixibacteraceae</taxon>
        <taxon>Halosquirtibacter</taxon>
    </lineage>
</organism>
<reference evidence="1" key="1">
    <citation type="submission" date="2021-08" db="EMBL/GenBank/DDBJ databases">
        <title>Novel anaerobic bacterium isolated from sea squirt in East Sea, Republic of Korea.</title>
        <authorList>
            <person name="Nguyen T.H."/>
            <person name="Li Z."/>
            <person name="Lee Y.-J."/>
            <person name="Ko J."/>
            <person name="Kim S.-G."/>
        </authorList>
    </citation>
    <scope>NUCLEOTIDE SEQUENCE</scope>
    <source>
        <strain evidence="1">KCTC 25031</strain>
    </source>
</reference>
<proteinExistence type="predicted"/>
<keyword evidence="2" id="KW-1185">Reference proteome</keyword>
<gene>
    <name evidence="1" type="ORF">K4L44_04615</name>
</gene>
<protein>
    <submittedName>
        <fullName evidence="1">Fic family protein</fullName>
    </submittedName>
</protein>
<evidence type="ECO:0000313" key="2">
    <source>
        <dbReference type="Proteomes" id="UP000826212"/>
    </source>
</evidence>
<accession>A0AC61NQ36</accession>